<feature type="region of interest" description="Disordered" evidence="1">
    <location>
        <begin position="1"/>
        <end position="60"/>
    </location>
</feature>
<sequence length="183" mass="20300">MTSSQTAEEPLTTPHLEEPQEQQNISEKHSPVDQCTSDSKTPPTLDVEEGLPTHPKNDRNEGARCCDLLAQLRCATHLSKHYLKLDEDGIDLEVPAEKKPFKSKHAISKDQFCDLPQPPKRAKYVGRHGKKTSENKTLIGIKTGVKQLKKTKTSPSSVKRSTEVNITKLTPAEKQQPNLSLGS</sequence>
<proteinExistence type="predicted"/>
<name>A0ABN8R2U2_9CNID</name>
<gene>
    <name evidence="2" type="ORF">PEVE_00009197</name>
</gene>
<dbReference type="Proteomes" id="UP001159427">
    <property type="component" value="Unassembled WGS sequence"/>
</dbReference>
<feature type="non-terminal residue" evidence="2">
    <location>
        <position position="183"/>
    </location>
</feature>
<feature type="compositionally biased region" description="Polar residues" evidence="1">
    <location>
        <begin position="33"/>
        <end position="42"/>
    </location>
</feature>
<feature type="compositionally biased region" description="Low complexity" evidence="1">
    <location>
        <begin position="1"/>
        <end position="14"/>
    </location>
</feature>
<feature type="compositionally biased region" description="Polar residues" evidence="1">
    <location>
        <begin position="153"/>
        <end position="183"/>
    </location>
</feature>
<keyword evidence="3" id="KW-1185">Reference proteome</keyword>
<accession>A0ABN8R2U2</accession>
<comment type="caution">
    <text evidence="2">The sequence shown here is derived from an EMBL/GenBank/DDBJ whole genome shotgun (WGS) entry which is preliminary data.</text>
</comment>
<dbReference type="EMBL" id="CALNXI010001630">
    <property type="protein sequence ID" value="CAH3173679.1"/>
    <property type="molecule type" value="Genomic_DNA"/>
</dbReference>
<feature type="region of interest" description="Disordered" evidence="1">
    <location>
        <begin position="146"/>
        <end position="183"/>
    </location>
</feature>
<protein>
    <submittedName>
        <fullName evidence="2">Uncharacterized protein</fullName>
    </submittedName>
</protein>
<organism evidence="2 3">
    <name type="scientific">Porites evermanni</name>
    <dbReference type="NCBI Taxonomy" id="104178"/>
    <lineage>
        <taxon>Eukaryota</taxon>
        <taxon>Metazoa</taxon>
        <taxon>Cnidaria</taxon>
        <taxon>Anthozoa</taxon>
        <taxon>Hexacorallia</taxon>
        <taxon>Scleractinia</taxon>
        <taxon>Fungiina</taxon>
        <taxon>Poritidae</taxon>
        <taxon>Porites</taxon>
    </lineage>
</organism>
<evidence type="ECO:0000313" key="2">
    <source>
        <dbReference type="EMBL" id="CAH3173679.1"/>
    </source>
</evidence>
<evidence type="ECO:0000313" key="3">
    <source>
        <dbReference type="Proteomes" id="UP001159427"/>
    </source>
</evidence>
<reference evidence="2 3" key="1">
    <citation type="submission" date="2022-05" db="EMBL/GenBank/DDBJ databases">
        <authorList>
            <consortium name="Genoscope - CEA"/>
            <person name="William W."/>
        </authorList>
    </citation>
    <scope>NUCLEOTIDE SEQUENCE [LARGE SCALE GENOMIC DNA]</scope>
</reference>
<evidence type="ECO:0000256" key="1">
    <source>
        <dbReference type="SAM" id="MobiDB-lite"/>
    </source>
</evidence>